<dbReference type="PRINTS" id="PR00385">
    <property type="entry name" value="P450"/>
</dbReference>
<evidence type="ECO:0000256" key="6">
    <source>
        <dbReference type="RuleBase" id="RU000461"/>
    </source>
</evidence>
<dbReference type="PANTHER" id="PTHR24296">
    <property type="entry name" value="CYTOCHROME P450"/>
    <property type="match status" value="1"/>
</dbReference>
<name>A0A2G5CFM1_AQUCA</name>
<evidence type="ECO:0000256" key="3">
    <source>
        <dbReference type="ARBA" id="ARBA00023002"/>
    </source>
</evidence>
<gene>
    <name evidence="7" type="ORF">AQUCO_05700047v1</name>
</gene>
<dbReference type="Pfam" id="PF00067">
    <property type="entry name" value="p450"/>
    <property type="match status" value="1"/>
</dbReference>
<dbReference type="GO" id="GO:0016705">
    <property type="term" value="F:oxidoreductase activity, acting on paired donors, with incorporation or reduction of molecular oxygen"/>
    <property type="evidence" value="ECO:0007669"/>
    <property type="project" value="InterPro"/>
</dbReference>
<evidence type="ECO:0000256" key="2">
    <source>
        <dbReference type="ARBA" id="ARBA00022723"/>
    </source>
</evidence>
<proteinExistence type="inferred from homology"/>
<keyword evidence="4 5" id="KW-0408">Iron</keyword>
<dbReference type="InterPro" id="IPR002401">
    <property type="entry name" value="Cyt_P450_E_grp-I"/>
</dbReference>
<keyword evidence="3 6" id="KW-0560">Oxidoreductase</keyword>
<dbReference type="GO" id="GO:0005506">
    <property type="term" value="F:iron ion binding"/>
    <property type="evidence" value="ECO:0007669"/>
    <property type="project" value="InterPro"/>
</dbReference>
<dbReference type="GO" id="GO:0020037">
    <property type="term" value="F:heme binding"/>
    <property type="evidence" value="ECO:0007669"/>
    <property type="project" value="InterPro"/>
</dbReference>
<evidence type="ECO:0000256" key="5">
    <source>
        <dbReference type="PIRSR" id="PIRSR602401-1"/>
    </source>
</evidence>
<protein>
    <recommendedName>
        <fullName evidence="9">Cytochrome P450</fullName>
    </recommendedName>
</protein>
<dbReference type="STRING" id="218851.A0A2G5CFM1"/>
<evidence type="ECO:0000256" key="1">
    <source>
        <dbReference type="ARBA" id="ARBA00010617"/>
    </source>
</evidence>
<evidence type="ECO:0000313" key="7">
    <source>
        <dbReference type="EMBL" id="PIA30068.1"/>
    </source>
</evidence>
<dbReference type="Proteomes" id="UP000230069">
    <property type="component" value="Unassembled WGS sequence"/>
</dbReference>
<dbReference type="InterPro" id="IPR036396">
    <property type="entry name" value="Cyt_P450_sf"/>
</dbReference>
<keyword evidence="5 6" id="KW-0349">Heme</keyword>
<keyword evidence="2 5" id="KW-0479">Metal-binding</keyword>
<reference evidence="7 8" key="1">
    <citation type="submission" date="2017-09" db="EMBL/GenBank/DDBJ databases">
        <title>WGS assembly of Aquilegia coerulea Goldsmith.</title>
        <authorList>
            <person name="Hodges S."/>
            <person name="Kramer E."/>
            <person name="Nordborg M."/>
            <person name="Tomkins J."/>
            <person name="Borevitz J."/>
            <person name="Derieg N."/>
            <person name="Yan J."/>
            <person name="Mihaltcheva S."/>
            <person name="Hayes R.D."/>
            <person name="Rokhsar D."/>
        </authorList>
    </citation>
    <scope>NUCLEOTIDE SEQUENCE [LARGE SCALE GENOMIC DNA]</scope>
    <source>
        <strain evidence="8">cv. Goldsmith</strain>
    </source>
</reference>
<dbReference type="Gene3D" id="1.10.630.10">
    <property type="entry name" value="Cytochrome P450"/>
    <property type="match status" value="1"/>
</dbReference>
<comment type="cofactor">
    <cofactor evidence="5">
        <name>heme</name>
        <dbReference type="ChEBI" id="CHEBI:30413"/>
    </cofactor>
</comment>
<dbReference type="InterPro" id="IPR001128">
    <property type="entry name" value="Cyt_P450"/>
</dbReference>
<evidence type="ECO:0008006" key="9">
    <source>
        <dbReference type="Google" id="ProtNLM"/>
    </source>
</evidence>
<dbReference type="PRINTS" id="PR00463">
    <property type="entry name" value="EP450I"/>
</dbReference>
<evidence type="ECO:0000313" key="8">
    <source>
        <dbReference type="Proteomes" id="UP000230069"/>
    </source>
</evidence>
<dbReference type="SUPFAM" id="SSF48264">
    <property type="entry name" value="Cytochrome P450"/>
    <property type="match status" value="1"/>
</dbReference>
<keyword evidence="8" id="KW-1185">Reference proteome</keyword>
<dbReference type="GO" id="GO:0044550">
    <property type="term" value="P:secondary metabolite biosynthetic process"/>
    <property type="evidence" value="ECO:0007669"/>
    <property type="project" value="UniProtKB-ARBA"/>
</dbReference>
<dbReference type="GO" id="GO:0006629">
    <property type="term" value="P:lipid metabolic process"/>
    <property type="evidence" value="ECO:0007669"/>
    <property type="project" value="UniProtKB-ARBA"/>
</dbReference>
<evidence type="ECO:0000256" key="4">
    <source>
        <dbReference type="ARBA" id="ARBA00023004"/>
    </source>
</evidence>
<dbReference type="GO" id="GO:0004497">
    <property type="term" value="F:monooxygenase activity"/>
    <property type="evidence" value="ECO:0007669"/>
    <property type="project" value="UniProtKB-KW"/>
</dbReference>
<dbReference type="CDD" id="cd11064">
    <property type="entry name" value="CYP86A"/>
    <property type="match status" value="1"/>
</dbReference>
<dbReference type="PROSITE" id="PS00086">
    <property type="entry name" value="CYTOCHROME_P450"/>
    <property type="match status" value="1"/>
</dbReference>
<comment type="similarity">
    <text evidence="1 6">Belongs to the cytochrome P450 family.</text>
</comment>
<accession>A0A2G5CFM1</accession>
<feature type="binding site" description="axial binding residue" evidence="5">
    <location>
        <position position="457"/>
    </location>
    <ligand>
        <name>heme</name>
        <dbReference type="ChEBI" id="CHEBI:30413"/>
    </ligand>
    <ligandPart>
        <name>Fe</name>
        <dbReference type="ChEBI" id="CHEBI:18248"/>
    </ligandPart>
</feature>
<sequence length="511" mass="58573">MVLLQTWSGMTYLSIICFFSLALYLKSKNKVITYWPIVGVLPCLFQNAHRVHDWTVDIANTYGLTKLERGPFFARLELLFTCDPHNVEYITKTNFSNYPKGQEYNKVFRILGDGLFNSDFELWRGLRNLARTAFVSNNFSSMVSSLSKKVVEDELVPLLSGLAKTSSSIDLEDIFLSYTFDLIFIAIFGRNPKCLCRNSSNHEFVKAMDDGLEAVFLRHVTPPFWWKLCRFLMIGEEKKLQNAWETIDRFMAQYIELKKQDLLQGQQEQADLLSTYISFQKEGKKFSSGGDKFLRDSALTLLFAGRDTTGSALSWFFYSVLTNPIVETNIMEELINVYIKKSSFGNAEKAKFPFVFDSEDLKGLVYLHASLCEVLRLYPSVPINRKAVLREDVLPDGTKVKPGMTIIISMYAMARMESIWGKDCFEFKPERWIADNGKFKSDNMNKFFTFGSGPRTCVGRDFAFTIMKSAAAAILFNFRMEVVKGHVVYPRPSLVLRMKNGLSVNIKPRFE</sequence>
<dbReference type="InterPro" id="IPR017972">
    <property type="entry name" value="Cyt_P450_CS"/>
</dbReference>
<dbReference type="AlphaFoldDB" id="A0A2G5CFM1"/>
<dbReference type="EMBL" id="KZ305074">
    <property type="protein sequence ID" value="PIA30068.1"/>
    <property type="molecule type" value="Genomic_DNA"/>
</dbReference>
<keyword evidence="6" id="KW-0503">Monooxygenase</keyword>
<organism evidence="7 8">
    <name type="scientific">Aquilegia coerulea</name>
    <name type="common">Rocky mountain columbine</name>
    <dbReference type="NCBI Taxonomy" id="218851"/>
    <lineage>
        <taxon>Eukaryota</taxon>
        <taxon>Viridiplantae</taxon>
        <taxon>Streptophyta</taxon>
        <taxon>Embryophyta</taxon>
        <taxon>Tracheophyta</taxon>
        <taxon>Spermatophyta</taxon>
        <taxon>Magnoliopsida</taxon>
        <taxon>Ranunculales</taxon>
        <taxon>Ranunculaceae</taxon>
        <taxon>Thalictroideae</taxon>
        <taxon>Aquilegia</taxon>
    </lineage>
</organism>
<dbReference type="OrthoDB" id="1470350at2759"/>
<dbReference type="InParanoid" id="A0A2G5CFM1"/>